<dbReference type="EMBL" id="CAFZ01000705">
    <property type="protein sequence ID" value="CCA76338.2"/>
    <property type="molecule type" value="Genomic_DNA"/>
</dbReference>
<proteinExistence type="predicted"/>
<evidence type="ECO:0008006" key="3">
    <source>
        <dbReference type="Google" id="ProtNLM"/>
    </source>
</evidence>
<dbReference type="OrthoDB" id="3192989at2759"/>
<gene>
    <name evidence="1" type="ORF">PIIN_10333</name>
</gene>
<name>G4TYE5_SERID</name>
<reference evidence="1 2" key="1">
    <citation type="journal article" date="2011" name="PLoS Pathog.">
        <title>Endophytic Life Strategies Decoded by Genome and Transcriptome Analyses of the Mutualistic Root Symbiont Piriformospora indica.</title>
        <authorList>
            <person name="Zuccaro A."/>
            <person name="Lahrmann U."/>
            <person name="Guldener U."/>
            <person name="Langen G."/>
            <person name="Pfiffi S."/>
            <person name="Biedenkopf D."/>
            <person name="Wong P."/>
            <person name="Samans B."/>
            <person name="Grimm C."/>
            <person name="Basiewicz M."/>
            <person name="Murat C."/>
            <person name="Martin F."/>
            <person name="Kogel K.H."/>
        </authorList>
    </citation>
    <scope>NUCLEOTIDE SEQUENCE [LARGE SCALE GENOMIC DNA]</scope>
    <source>
        <strain evidence="1 2">DSM 11827</strain>
    </source>
</reference>
<evidence type="ECO:0000313" key="2">
    <source>
        <dbReference type="Proteomes" id="UP000007148"/>
    </source>
</evidence>
<protein>
    <recommendedName>
        <fullName evidence="3">CxC2-like cysteine cluster KDZ transposase-associated domain-containing protein</fullName>
    </recommendedName>
</protein>
<dbReference type="Pfam" id="PF18758">
    <property type="entry name" value="KDZ"/>
    <property type="match status" value="1"/>
</dbReference>
<dbReference type="STRING" id="1109443.G4TYE5"/>
<organism evidence="1 2">
    <name type="scientific">Serendipita indica (strain DSM 11827)</name>
    <name type="common">Root endophyte fungus</name>
    <name type="synonym">Piriformospora indica</name>
    <dbReference type="NCBI Taxonomy" id="1109443"/>
    <lineage>
        <taxon>Eukaryota</taxon>
        <taxon>Fungi</taxon>
        <taxon>Dikarya</taxon>
        <taxon>Basidiomycota</taxon>
        <taxon>Agaricomycotina</taxon>
        <taxon>Agaricomycetes</taxon>
        <taxon>Sebacinales</taxon>
        <taxon>Serendipitaceae</taxon>
        <taxon>Serendipita</taxon>
    </lineage>
</organism>
<dbReference type="InterPro" id="IPR040521">
    <property type="entry name" value="KDZ"/>
</dbReference>
<dbReference type="HOGENOM" id="CLU_977010_0_0_1"/>
<keyword evidence="2" id="KW-1185">Reference proteome</keyword>
<evidence type="ECO:0000313" key="1">
    <source>
        <dbReference type="EMBL" id="CCA76338.2"/>
    </source>
</evidence>
<dbReference type="AlphaFoldDB" id="G4TYE5"/>
<sequence>MGPRQLRETHKSTLSSFTVTAHNDLGTSTPDRMREFRRVSRQWSYLIAMRDSGTHGTDKEGPGCLRCPACPQPGINIEENWQDTRPESQWWLVRRYIHFDAKFRLTMMKKEKQSTLYSPLWKDGDFFANPVQYRGYLASVNVAQQDVCELGFAVSSILAQMAGIQDVILTYGIACQYRRNFQARFDSLATFLRLPPHLRIMFLIPKFHLPSHKEECHYMYSFNFSKKVGRSHEAAHPELANAPLAKSCNRVRFLDNILFRRSLAFMSPVWVGLGTQKGCDSKLEL</sequence>
<comment type="caution">
    <text evidence="1">The sequence shown here is derived from an EMBL/GenBank/DDBJ whole genome shotgun (WGS) entry which is preliminary data.</text>
</comment>
<dbReference type="InParanoid" id="G4TYE5"/>
<accession>G4TYE5</accession>
<dbReference type="Proteomes" id="UP000007148">
    <property type="component" value="Unassembled WGS sequence"/>
</dbReference>